<feature type="compositionally biased region" description="Basic and acidic residues" evidence="1">
    <location>
        <begin position="30"/>
        <end position="45"/>
    </location>
</feature>
<organism evidence="2 3">
    <name type="scientific">Nitrospira moscoviensis</name>
    <dbReference type="NCBI Taxonomy" id="42253"/>
    <lineage>
        <taxon>Bacteria</taxon>
        <taxon>Pseudomonadati</taxon>
        <taxon>Nitrospirota</taxon>
        <taxon>Nitrospiria</taxon>
        <taxon>Nitrospirales</taxon>
        <taxon>Nitrospiraceae</taxon>
        <taxon>Nitrospira</taxon>
    </lineage>
</organism>
<evidence type="ECO:0000313" key="2">
    <source>
        <dbReference type="EMBL" id="ALA58740.1"/>
    </source>
</evidence>
<dbReference type="KEGG" id="nmv:NITMOv2_2325"/>
<evidence type="ECO:0000313" key="3">
    <source>
        <dbReference type="Proteomes" id="UP000069205"/>
    </source>
</evidence>
<keyword evidence="3" id="KW-1185">Reference proteome</keyword>
<reference evidence="2 3" key="1">
    <citation type="journal article" date="2015" name="Proc. Natl. Acad. Sci. U.S.A.">
        <title>Expanded metabolic versatility of ubiquitous nitrite-oxidizing bacteria from the genus Nitrospira.</title>
        <authorList>
            <person name="Koch H."/>
            <person name="Lucker S."/>
            <person name="Albertsen M."/>
            <person name="Kitzinger K."/>
            <person name="Herbold C."/>
            <person name="Spieck E."/>
            <person name="Nielsen P.H."/>
            <person name="Wagner M."/>
            <person name="Daims H."/>
        </authorList>
    </citation>
    <scope>NUCLEOTIDE SEQUENCE [LARGE SCALE GENOMIC DNA]</scope>
    <source>
        <strain evidence="2 3">NSP M-1</strain>
    </source>
</reference>
<name>A0A0K2GCQ7_NITMO</name>
<dbReference type="Proteomes" id="UP000069205">
    <property type="component" value="Chromosome"/>
</dbReference>
<dbReference type="AlphaFoldDB" id="A0A0K2GCQ7"/>
<feature type="region of interest" description="Disordered" evidence="1">
    <location>
        <begin position="1"/>
        <end position="45"/>
    </location>
</feature>
<feature type="compositionally biased region" description="Basic residues" evidence="1">
    <location>
        <begin position="1"/>
        <end position="20"/>
    </location>
</feature>
<dbReference type="EMBL" id="CP011801">
    <property type="protein sequence ID" value="ALA58740.1"/>
    <property type="molecule type" value="Genomic_DNA"/>
</dbReference>
<proteinExistence type="predicted"/>
<sequence length="85" mass="9586">MRRLNIRCARRHPRKERSSRRNLGQQHGNLIREPEPKPSNKYNFRGEDTEGQIILDCSESDPFMSIVIVPGGFSGGATPVLEHGS</sequence>
<evidence type="ECO:0000256" key="1">
    <source>
        <dbReference type="SAM" id="MobiDB-lite"/>
    </source>
</evidence>
<gene>
    <name evidence="2" type="ORF">NITMOv2_2325</name>
</gene>
<protein>
    <submittedName>
        <fullName evidence="2">Uncharacterized protein</fullName>
    </submittedName>
</protein>
<dbReference type="STRING" id="42253.NITMOv2_2325"/>
<accession>A0A0K2GCQ7</accession>